<sequence>MEEPSLEAADPTALFSSHCAHIRSGGDNDTIIKPGVYNGEPDFTVNPQKPTACETIPPALTNRELQKKLEDQYFGDEEILYVMDLMASLVKDHIRTDPLACHQEPLATSWYQGTSPVMSKGAPRTKFKY</sequence>
<dbReference type="AlphaFoldDB" id="A0AAV7RYX6"/>
<dbReference type="EMBL" id="JANPWB010000009">
    <property type="protein sequence ID" value="KAJ1156148.1"/>
    <property type="molecule type" value="Genomic_DNA"/>
</dbReference>
<comment type="caution">
    <text evidence="1">The sequence shown here is derived from an EMBL/GenBank/DDBJ whole genome shotgun (WGS) entry which is preliminary data.</text>
</comment>
<reference evidence="1" key="1">
    <citation type="journal article" date="2022" name="bioRxiv">
        <title>Sequencing and chromosome-scale assembly of the giantPleurodeles waltlgenome.</title>
        <authorList>
            <person name="Brown T."/>
            <person name="Elewa A."/>
            <person name="Iarovenko S."/>
            <person name="Subramanian E."/>
            <person name="Araus A.J."/>
            <person name="Petzold A."/>
            <person name="Susuki M."/>
            <person name="Suzuki K.-i.T."/>
            <person name="Hayashi T."/>
            <person name="Toyoda A."/>
            <person name="Oliveira C."/>
            <person name="Osipova E."/>
            <person name="Leigh N.D."/>
            <person name="Simon A."/>
            <person name="Yun M.H."/>
        </authorList>
    </citation>
    <scope>NUCLEOTIDE SEQUENCE</scope>
    <source>
        <strain evidence="1">20211129_DDA</strain>
        <tissue evidence="1">Liver</tissue>
    </source>
</reference>
<gene>
    <name evidence="1" type="ORF">NDU88_008872</name>
</gene>
<organism evidence="1 2">
    <name type="scientific">Pleurodeles waltl</name>
    <name type="common">Iberian ribbed newt</name>
    <dbReference type="NCBI Taxonomy" id="8319"/>
    <lineage>
        <taxon>Eukaryota</taxon>
        <taxon>Metazoa</taxon>
        <taxon>Chordata</taxon>
        <taxon>Craniata</taxon>
        <taxon>Vertebrata</taxon>
        <taxon>Euteleostomi</taxon>
        <taxon>Amphibia</taxon>
        <taxon>Batrachia</taxon>
        <taxon>Caudata</taxon>
        <taxon>Salamandroidea</taxon>
        <taxon>Salamandridae</taxon>
        <taxon>Pleurodelinae</taxon>
        <taxon>Pleurodeles</taxon>
    </lineage>
</organism>
<protein>
    <submittedName>
        <fullName evidence="1">Uncharacterized protein</fullName>
    </submittedName>
</protein>
<dbReference type="Proteomes" id="UP001066276">
    <property type="component" value="Chromosome 5"/>
</dbReference>
<name>A0AAV7RYX6_PLEWA</name>
<accession>A0AAV7RYX6</accession>
<evidence type="ECO:0000313" key="2">
    <source>
        <dbReference type="Proteomes" id="UP001066276"/>
    </source>
</evidence>
<keyword evidence="2" id="KW-1185">Reference proteome</keyword>
<evidence type="ECO:0000313" key="1">
    <source>
        <dbReference type="EMBL" id="KAJ1156148.1"/>
    </source>
</evidence>
<proteinExistence type="predicted"/>